<name>A0AAV7QZT1_PLEWA</name>
<feature type="compositionally biased region" description="Polar residues" evidence="1">
    <location>
        <begin position="58"/>
        <end position="71"/>
    </location>
</feature>
<accession>A0AAV7QZT1</accession>
<reference evidence="2" key="1">
    <citation type="journal article" date="2022" name="bioRxiv">
        <title>Sequencing and chromosome-scale assembly of the giantPleurodeles waltlgenome.</title>
        <authorList>
            <person name="Brown T."/>
            <person name="Elewa A."/>
            <person name="Iarovenko S."/>
            <person name="Subramanian E."/>
            <person name="Araus A.J."/>
            <person name="Petzold A."/>
            <person name="Susuki M."/>
            <person name="Suzuki K.-i.T."/>
            <person name="Hayashi T."/>
            <person name="Toyoda A."/>
            <person name="Oliveira C."/>
            <person name="Osipova E."/>
            <person name="Leigh N.D."/>
            <person name="Simon A."/>
            <person name="Yun M.H."/>
        </authorList>
    </citation>
    <scope>NUCLEOTIDE SEQUENCE</scope>
    <source>
        <strain evidence="2">20211129_DDA</strain>
        <tissue evidence="2">Liver</tissue>
    </source>
</reference>
<keyword evidence="3" id="KW-1185">Reference proteome</keyword>
<comment type="caution">
    <text evidence="2">The sequence shown here is derived from an EMBL/GenBank/DDBJ whole genome shotgun (WGS) entry which is preliminary data.</text>
</comment>
<dbReference type="AlphaFoldDB" id="A0AAV7QZT1"/>
<sequence>MFFSCSRPTPTNVLMAGGSGRCSGTTRRNRRSALGLDPPPNASTGHKAPLAAARSASYPFSSNKPSVSPTHPSDRRLVQGYRPAQHLRRLTHVDLCRINAPALQSLTRWRPSCRMTKPRPPDRGIFTYR</sequence>
<proteinExistence type="predicted"/>
<dbReference type="EMBL" id="JANPWB010000010">
    <property type="protein sequence ID" value="KAJ1145568.1"/>
    <property type="molecule type" value="Genomic_DNA"/>
</dbReference>
<organism evidence="2 3">
    <name type="scientific">Pleurodeles waltl</name>
    <name type="common">Iberian ribbed newt</name>
    <dbReference type="NCBI Taxonomy" id="8319"/>
    <lineage>
        <taxon>Eukaryota</taxon>
        <taxon>Metazoa</taxon>
        <taxon>Chordata</taxon>
        <taxon>Craniata</taxon>
        <taxon>Vertebrata</taxon>
        <taxon>Euteleostomi</taxon>
        <taxon>Amphibia</taxon>
        <taxon>Batrachia</taxon>
        <taxon>Caudata</taxon>
        <taxon>Salamandroidea</taxon>
        <taxon>Salamandridae</taxon>
        <taxon>Pleurodelinae</taxon>
        <taxon>Pleurodeles</taxon>
    </lineage>
</organism>
<evidence type="ECO:0000313" key="2">
    <source>
        <dbReference type="EMBL" id="KAJ1145568.1"/>
    </source>
</evidence>
<gene>
    <name evidence="2" type="ORF">NDU88_011854</name>
</gene>
<evidence type="ECO:0000313" key="3">
    <source>
        <dbReference type="Proteomes" id="UP001066276"/>
    </source>
</evidence>
<evidence type="ECO:0000256" key="1">
    <source>
        <dbReference type="SAM" id="MobiDB-lite"/>
    </source>
</evidence>
<feature type="region of interest" description="Disordered" evidence="1">
    <location>
        <begin position="16"/>
        <end position="78"/>
    </location>
</feature>
<protein>
    <submittedName>
        <fullName evidence="2">Uncharacterized protein</fullName>
    </submittedName>
</protein>
<dbReference type="Proteomes" id="UP001066276">
    <property type="component" value="Chromosome 6"/>
</dbReference>